<proteinExistence type="predicted"/>
<dbReference type="Proteomes" id="UP000010808">
    <property type="component" value="Chromosome"/>
</dbReference>
<sequence>MHSILWWAGFTFVAIWAQKILPGVDFMAPGLLLCIQLEKKSHVFWLILIWSLIQDGVGGLPFGYSIIWYSSILILYRCGAMFFDVQSMMFALLCAAGLGLLHPLLTGIMSMLADMVWVSDRYIFEGILQALIFPAEWLLLKYLYPVRFRHESV</sequence>
<feature type="transmembrane region" description="Helical" evidence="1">
    <location>
        <begin position="88"/>
        <end position="110"/>
    </location>
</feature>
<protein>
    <recommendedName>
        <fullName evidence="4">Rod shape-determining protein MreD</fullName>
    </recommendedName>
</protein>
<dbReference type="EMBL" id="FO203522">
    <property type="protein sequence ID" value="CCO23335.1"/>
    <property type="molecule type" value="Genomic_DNA"/>
</dbReference>
<keyword evidence="1" id="KW-1133">Transmembrane helix</keyword>
<dbReference type="STRING" id="1121451.DESAM_21054"/>
<organism evidence="2 3">
    <name type="scientific">Maridesulfovibrio hydrothermalis AM13 = DSM 14728</name>
    <dbReference type="NCBI Taxonomy" id="1121451"/>
    <lineage>
        <taxon>Bacteria</taxon>
        <taxon>Pseudomonadati</taxon>
        <taxon>Thermodesulfobacteriota</taxon>
        <taxon>Desulfovibrionia</taxon>
        <taxon>Desulfovibrionales</taxon>
        <taxon>Desulfovibrionaceae</taxon>
        <taxon>Maridesulfovibrio</taxon>
    </lineage>
</organism>
<dbReference type="PATRIC" id="fig|1121451.3.peg.1309"/>
<evidence type="ECO:0000256" key="1">
    <source>
        <dbReference type="SAM" id="Phobius"/>
    </source>
</evidence>
<evidence type="ECO:0000313" key="3">
    <source>
        <dbReference type="Proteomes" id="UP000010808"/>
    </source>
</evidence>
<accession>L0RAW7</accession>
<feature type="transmembrane region" description="Helical" evidence="1">
    <location>
        <begin position="43"/>
        <end position="76"/>
    </location>
</feature>
<evidence type="ECO:0000313" key="2">
    <source>
        <dbReference type="EMBL" id="CCO23335.1"/>
    </source>
</evidence>
<dbReference type="AlphaFoldDB" id="L0RAW7"/>
<keyword evidence="1" id="KW-0812">Transmembrane</keyword>
<feature type="transmembrane region" description="Helical" evidence="1">
    <location>
        <begin position="122"/>
        <end position="140"/>
    </location>
</feature>
<name>L0RAW7_9BACT</name>
<dbReference type="RefSeq" id="WP_015335939.1">
    <property type="nucleotide sequence ID" value="NC_020055.1"/>
</dbReference>
<dbReference type="KEGG" id="dhy:DESAM_21054"/>
<keyword evidence="1" id="KW-0472">Membrane</keyword>
<dbReference type="eggNOG" id="ENOG50343K2">
    <property type="taxonomic scope" value="Bacteria"/>
</dbReference>
<gene>
    <name evidence="2" type="ORF">DESAM_21054</name>
</gene>
<reference evidence="2 3" key="1">
    <citation type="submission" date="2012-10" db="EMBL/GenBank/DDBJ databases">
        <authorList>
            <person name="Genoscope - CEA"/>
        </authorList>
    </citation>
    <scope>NUCLEOTIDE SEQUENCE [LARGE SCALE GENOMIC DNA]</scope>
    <source>
        <strain evidence="3">AM13 / DSM 14728</strain>
    </source>
</reference>
<evidence type="ECO:0008006" key="4">
    <source>
        <dbReference type="Google" id="ProtNLM"/>
    </source>
</evidence>
<dbReference type="OrthoDB" id="5470719at2"/>
<dbReference type="HOGENOM" id="CLU_134930_0_0_7"/>
<keyword evidence="3" id="KW-1185">Reference proteome</keyword>